<dbReference type="Pfam" id="PF00072">
    <property type="entry name" value="Response_reg"/>
    <property type="match status" value="1"/>
</dbReference>
<keyword evidence="1" id="KW-0597">Phosphoprotein</keyword>
<dbReference type="InterPro" id="IPR001789">
    <property type="entry name" value="Sig_transdc_resp-reg_receiver"/>
</dbReference>
<dbReference type="AlphaFoldDB" id="A0A9D7XMF7"/>
<comment type="caution">
    <text evidence="2">Lacks conserved residue(s) required for the propagation of feature annotation.</text>
</comment>
<evidence type="ECO:0000256" key="1">
    <source>
        <dbReference type="ARBA" id="ARBA00022553"/>
    </source>
</evidence>
<protein>
    <submittedName>
        <fullName evidence="5">Response regulator</fullName>
    </submittedName>
</protein>
<evidence type="ECO:0000313" key="6">
    <source>
        <dbReference type="Proteomes" id="UP000886657"/>
    </source>
</evidence>
<dbReference type="InterPro" id="IPR050595">
    <property type="entry name" value="Bact_response_regulator"/>
</dbReference>
<evidence type="ECO:0000256" key="2">
    <source>
        <dbReference type="PROSITE-ProRule" id="PRU00169"/>
    </source>
</evidence>
<dbReference type="SUPFAM" id="SSF52172">
    <property type="entry name" value="CheY-like"/>
    <property type="match status" value="1"/>
</dbReference>
<dbReference type="EMBL" id="JADKIO010000010">
    <property type="protein sequence ID" value="MBK9797539.1"/>
    <property type="molecule type" value="Genomic_DNA"/>
</dbReference>
<evidence type="ECO:0000256" key="3">
    <source>
        <dbReference type="SAM" id="Coils"/>
    </source>
</evidence>
<dbReference type="InterPro" id="IPR011006">
    <property type="entry name" value="CheY-like_superfamily"/>
</dbReference>
<sequence length="584" mass="64751">MGQRLLLVDSDRSFLKEHRVSLEAAFDLEVVGSPEGVIARLETGAFAAVFICVEVADNKGYALCSSIRKSPRLDGVKIVLISAKATEEEYRRHKSLKGKADLYLHKPIAPSALVAELTPLVPVRALDPDNPLGELVDTELGDDWLDNLKGALDGPAEGGGLTASQMFGTLPPSPVQTTNLDAKVDPNADVPHDSRHVRLLEDQVAALHEELRARDLSLAAAEQRVQAAQAEALQIQRQMNSVTLNLDELERSNRESETLKTRLAETEAALRVLEETRGRDGETAESLKAQLKEALTERTDLIQQVETLNQQVGDKAQRAIELLKERDRLMHELMDLEPYKAKAQDLEGALAAKTEALAAKQEELETVLVGKLESLAIKQQELEDSQRAQAQLDATLESLVVQHSSLEGVHQAALLEVAGFKEKAHTFQLEIAGLEATMRGQGRDLAELGVQLRQREGELEACQTQILERDQQLLARQEVLQQVEEEIAKLQTQLSAAQNDLEEAKIQHEDERLELMNGLDQKDGEINRLNRVLAEHQEAHGLLEREKQAVHGQLSEHRDRLQNLDGLLQEIQDKLRRGSDLARG</sequence>
<reference evidence="5" key="1">
    <citation type="submission" date="2020-10" db="EMBL/GenBank/DDBJ databases">
        <title>Connecting structure to function with the recovery of over 1000 high-quality activated sludge metagenome-assembled genomes encoding full-length rRNA genes using long-read sequencing.</title>
        <authorList>
            <person name="Singleton C.M."/>
            <person name="Petriglieri F."/>
            <person name="Kristensen J.M."/>
            <person name="Kirkegaard R.H."/>
            <person name="Michaelsen T.Y."/>
            <person name="Andersen M.H."/>
            <person name="Karst S.M."/>
            <person name="Dueholm M.S."/>
            <person name="Nielsen P.H."/>
            <person name="Albertsen M."/>
        </authorList>
    </citation>
    <scope>NUCLEOTIDE SEQUENCE</scope>
    <source>
        <strain evidence="5">Skiv_18-Q3-R9-52_MAXAC.067</strain>
    </source>
</reference>
<dbReference type="SMART" id="SM00448">
    <property type="entry name" value="REC"/>
    <property type="match status" value="1"/>
</dbReference>
<evidence type="ECO:0000313" key="5">
    <source>
        <dbReference type="EMBL" id="MBK9797539.1"/>
    </source>
</evidence>
<keyword evidence="3" id="KW-0175">Coiled coil</keyword>
<evidence type="ECO:0000259" key="4">
    <source>
        <dbReference type="PROSITE" id="PS50110"/>
    </source>
</evidence>
<dbReference type="Gene3D" id="3.40.50.2300">
    <property type="match status" value="1"/>
</dbReference>
<proteinExistence type="predicted"/>
<organism evidence="5 6">
    <name type="scientific">Candidatus Geothrix skivensis</name>
    <dbReference type="NCBI Taxonomy" id="2954439"/>
    <lineage>
        <taxon>Bacteria</taxon>
        <taxon>Pseudomonadati</taxon>
        <taxon>Acidobacteriota</taxon>
        <taxon>Holophagae</taxon>
        <taxon>Holophagales</taxon>
        <taxon>Holophagaceae</taxon>
        <taxon>Geothrix</taxon>
    </lineage>
</organism>
<feature type="coiled-coil region" evidence="3">
    <location>
        <begin position="218"/>
        <end position="311"/>
    </location>
</feature>
<dbReference type="PANTHER" id="PTHR44591">
    <property type="entry name" value="STRESS RESPONSE REGULATOR PROTEIN 1"/>
    <property type="match status" value="1"/>
</dbReference>
<gene>
    <name evidence="5" type="ORF">IPP58_13805</name>
</gene>
<feature type="domain" description="Response regulatory" evidence="4">
    <location>
        <begin position="4"/>
        <end position="121"/>
    </location>
</feature>
<dbReference type="PROSITE" id="PS50110">
    <property type="entry name" value="RESPONSE_REGULATORY"/>
    <property type="match status" value="1"/>
</dbReference>
<accession>A0A9D7XMF7</accession>
<feature type="coiled-coil region" evidence="3">
    <location>
        <begin position="473"/>
        <end position="574"/>
    </location>
</feature>
<dbReference type="GO" id="GO:0000160">
    <property type="term" value="P:phosphorelay signal transduction system"/>
    <property type="evidence" value="ECO:0007669"/>
    <property type="project" value="InterPro"/>
</dbReference>
<dbReference type="Gene3D" id="1.10.287.1490">
    <property type="match status" value="1"/>
</dbReference>
<comment type="caution">
    <text evidence="5">The sequence shown here is derived from an EMBL/GenBank/DDBJ whole genome shotgun (WGS) entry which is preliminary data.</text>
</comment>
<dbReference type="Proteomes" id="UP000886657">
    <property type="component" value="Unassembled WGS sequence"/>
</dbReference>
<name>A0A9D7XMF7_9BACT</name>
<dbReference type="PANTHER" id="PTHR44591:SF3">
    <property type="entry name" value="RESPONSE REGULATORY DOMAIN-CONTAINING PROTEIN"/>
    <property type="match status" value="1"/>
</dbReference>